<gene>
    <name evidence="1" type="ORF">QWZ10_19330</name>
</gene>
<evidence type="ECO:0000313" key="2">
    <source>
        <dbReference type="Proteomes" id="UP001243846"/>
    </source>
</evidence>
<organism evidence="1 2">
    <name type="scientific">Paracoccus cavernae</name>
    <dbReference type="NCBI Taxonomy" id="1571207"/>
    <lineage>
        <taxon>Bacteria</taxon>
        <taxon>Pseudomonadati</taxon>
        <taxon>Pseudomonadota</taxon>
        <taxon>Alphaproteobacteria</taxon>
        <taxon>Rhodobacterales</taxon>
        <taxon>Paracoccaceae</taxon>
        <taxon>Paracoccus</taxon>
    </lineage>
</organism>
<sequence>MTILAEERIALAVYRPEAFVYGDLAPPVTP</sequence>
<keyword evidence="2" id="KW-1185">Reference proteome</keyword>
<dbReference type="EMBL" id="JAUFRC010000001">
    <property type="protein sequence ID" value="MDN3713339.1"/>
    <property type="molecule type" value="Genomic_DNA"/>
</dbReference>
<evidence type="ECO:0000313" key="1">
    <source>
        <dbReference type="EMBL" id="MDN3713339.1"/>
    </source>
</evidence>
<dbReference type="Proteomes" id="UP001243846">
    <property type="component" value="Unassembled WGS sequence"/>
</dbReference>
<comment type="caution">
    <text evidence="1">The sequence shown here is derived from an EMBL/GenBank/DDBJ whole genome shotgun (WGS) entry which is preliminary data.</text>
</comment>
<accession>A0ABT8DA83</accession>
<proteinExistence type="predicted"/>
<reference evidence="2" key="1">
    <citation type="journal article" date="2019" name="Int. J. Syst. Evol. Microbiol.">
        <title>The Global Catalogue of Microorganisms (GCM) 10K type strain sequencing project: providing services to taxonomists for standard genome sequencing and annotation.</title>
        <authorList>
            <consortium name="The Broad Institute Genomics Platform"/>
            <consortium name="The Broad Institute Genome Sequencing Center for Infectious Disease"/>
            <person name="Wu L."/>
            <person name="Ma J."/>
        </authorList>
    </citation>
    <scope>NUCLEOTIDE SEQUENCE [LARGE SCALE GENOMIC DNA]</scope>
    <source>
        <strain evidence="2">CECT 8482</strain>
    </source>
</reference>
<name>A0ABT8DA83_9RHOB</name>
<protein>
    <submittedName>
        <fullName evidence="1">Uncharacterized protein</fullName>
    </submittedName>
</protein>